<evidence type="ECO:0000313" key="2">
    <source>
        <dbReference type="EMBL" id="WGT46414.1"/>
    </source>
</evidence>
<dbReference type="RefSeq" id="WP_281144199.1">
    <property type="nucleotide sequence ID" value="NZ_CP123967.1"/>
</dbReference>
<keyword evidence="3" id="KW-1185">Reference proteome</keyword>
<name>A0ABY8PVD4_9ACTN</name>
<feature type="compositionally biased region" description="Basic and acidic residues" evidence="1">
    <location>
        <begin position="290"/>
        <end position="313"/>
    </location>
</feature>
<dbReference type="Proteomes" id="UP001244136">
    <property type="component" value="Chromosome"/>
</dbReference>
<feature type="region of interest" description="Disordered" evidence="1">
    <location>
        <begin position="212"/>
        <end position="253"/>
    </location>
</feature>
<dbReference type="Pfam" id="PF03993">
    <property type="entry name" value="DUF349"/>
    <property type="match status" value="5"/>
</dbReference>
<evidence type="ECO:0000256" key="1">
    <source>
        <dbReference type="SAM" id="MobiDB-lite"/>
    </source>
</evidence>
<feature type="compositionally biased region" description="Polar residues" evidence="1">
    <location>
        <begin position="316"/>
        <end position="330"/>
    </location>
</feature>
<accession>A0ABY8PVD4</accession>
<feature type="compositionally biased region" description="Basic and acidic residues" evidence="1">
    <location>
        <begin position="212"/>
        <end position="236"/>
    </location>
</feature>
<feature type="compositionally biased region" description="Polar residues" evidence="1">
    <location>
        <begin position="239"/>
        <end position="253"/>
    </location>
</feature>
<feature type="region of interest" description="Disordered" evidence="1">
    <location>
        <begin position="367"/>
        <end position="386"/>
    </location>
</feature>
<dbReference type="EMBL" id="CP123967">
    <property type="protein sequence ID" value="WGT46414.1"/>
    <property type="molecule type" value="Genomic_DNA"/>
</dbReference>
<sequence>MSGIRDEDKKHSHHVGDGDNVVQYARDRGHQPHISEASVRRSPVGRVQHYIDHAGRPTVVKEANGRTDVFVGDDQINYFPDGPAKTKWGLVQRAERLANRPWREASNEFRELRERWKSAGSVDRSTEAALWPRFKAAQDRHFAARAHEQDQNRASKERLVSQAESLANSSDLRSASDQMRKLGDEWKRIGPCEKADNDRLWSRFNQARTRLNDRKKQEFEKRQREWASNKAAKERLVSQAESLANSSDLRSASDQMRKLGDEWKRIGPCEKADNDRLWSRFNQARTRLNDRKKQEFEKRQREWASNKAAKERLVSQAESLANSSDLRSASDQMRKLGDEWKRIGPCEKADNDRLSSRFNQARTRLNDRKKQEFEKRQREWASNKAAKQRLVSQMESLSHSSDFRAAKDQARALDAQWRATGPCAKTDNDQLWQQYKSAKDRVFEAAKRAGEQRRAEARQRAQDRVWRLEEQLRNVEAAIYRANESYSRALSARSPSTRNPNWMTIANNQLARQSAAREKVASLGQRKSEVIQKLMDARSRLNQF</sequence>
<evidence type="ECO:0000313" key="3">
    <source>
        <dbReference type="Proteomes" id="UP001244136"/>
    </source>
</evidence>
<proteinExistence type="predicted"/>
<reference evidence="2 3" key="1">
    <citation type="journal article" date="2008" name="Int. J. Syst. Evol. Microbiol.">
        <title>Tessaracoccus flavescens sp. nov., isolated from marine sediment.</title>
        <authorList>
            <person name="Lee D.W."/>
            <person name="Lee S.D."/>
        </authorList>
    </citation>
    <scope>NUCLEOTIDE SEQUENCE [LARGE SCALE GENOMIC DNA]</scope>
    <source>
        <strain evidence="2 3">T21</strain>
    </source>
</reference>
<dbReference type="InterPro" id="IPR007139">
    <property type="entry name" value="DUF349"/>
</dbReference>
<feature type="compositionally biased region" description="Basic and acidic residues" evidence="1">
    <location>
        <begin position="1"/>
        <end position="17"/>
    </location>
</feature>
<protein>
    <submittedName>
        <fullName evidence="2">DUF349 domain-containing protein</fullName>
    </submittedName>
</protein>
<feature type="compositionally biased region" description="Basic and acidic residues" evidence="1">
    <location>
        <begin position="367"/>
        <end position="381"/>
    </location>
</feature>
<feature type="region of interest" description="Disordered" evidence="1">
    <location>
        <begin position="1"/>
        <end position="22"/>
    </location>
</feature>
<feature type="region of interest" description="Disordered" evidence="1">
    <location>
        <begin position="290"/>
        <end position="330"/>
    </location>
</feature>
<gene>
    <name evidence="2" type="ORF">QH948_09660</name>
</gene>
<organism evidence="2 3">
    <name type="scientific">Tessaracoccus lacteus</name>
    <dbReference type="NCBI Taxonomy" id="3041766"/>
    <lineage>
        <taxon>Bacteria</taxon>
        <taxon>Bacillati</taxon>
        <taxon>Actinomycetota</taxon>
        <taxon>Actinomycetes</taxon>
        <taxon>Propionibacteriales</taxon>
        <taxon>Propionibacteriaceae</taxon>
        <taxon>Tessaracoccus</taxon>
    </lineage>
</organism>